<accession>A0AAU8CVY9</accession>
<dbReference type="GO" id="GO:0004519">
    <property type="term" value="F:endonuclease activity"/>
    <property type="evidence" value="ECO:0007669"/>
    <property type="project" value="UniProtKB-KW"/>
</dbReference>
<keyword evidence="2" id="KW-0255">Endonuclease</keyword>
<proteinExistence type="predicted"/>
<evidence type="ECO:0000313" key="2">
    <source>
        <dbReference type="EMBL" id="XCG51152.1"/>
    </source>
</evidence>
<dbReference type="CDD" id="cd00085">
    <property type="entry name" value="HNHc"/>
    <property type="match status" value="1"/>
</dbReference>
<reference evidence="2" key="1">
    <citation type="submission" date="2024-06" db="EMBL/GenBank/DDBJ databases">
        <title>Mesorhizobium karijinii sp. nov., a symbiont of the iconic Swainsona formosa from arid Australia.</title>
        <authorList>
            <person name="Hill Y.J."/>
            <person name="Watkin E.L.J."/>
            <person name="O'Hara G.W."/>
            <person name="Terpolilli J."/>
            <person name="Tye M.L."/>
            <person name="Kohlmeier M.G."/>
        </authorList>
    </citation>
    <scope>NUCLEOTIDE SEQUENCE</scope>
    <source>
        <strain evidence="2">WSM2240</strain>
    </source>
</reference>
<dbReference type="SMART" id="SM00507">
    <property type="entry name" value="HNHc"/>
    <property type="match status" value="1"/>
</dbReference>
<gene>
    <name evidence="2" type="ORF">ABVK50_12040</name>
</gene>
<dbReference type="Gene3D" id="1.10.30.50">
    <property type="match status" value="1"/>
</dbReference>
<sequence length="196" mass="21939">MDTITAGQWVYANRHEGICIGAPAKSGEWYRSFTVGFFDRLFDVDGWQTIATIAARHIGAPTDDVLYNLERARWAIELDIVRDWWGGARGPLVGFDYVSIEQLQDVQNQEDIRHAGRAAKKLHTKKRRSQFASVRSDLILALLDSGVPYVCAHPACDISVNLTIDHRKALSRGGSDDLDNLQFMCVGHNSQKRDGP</sequence>
<dbReference type="AlphaFoldDB" id="A0AAU8CVY9"/>
<dbReference type="RefSeq" id="WP_353641337.1">
    <property type="nucleotide sequence ID" value="NZ_CP159253.1"/>
</dbReference>
<name>A0AAU8CVY9_9HYPH</name>
<protein>
    <submittedName>
        <fullName evidence="2">HNH endonuclease signature motif containing protein</fullName>
    </submittedName>
</protein>
<dbReference type="InterPro" id="IPR003615">
    <property type="entry name" value="HNH_nuc"/>
</dbReference>
<feature type="domain" description="HNH nuclease" evidence="1">
    <location>
        <begin position="135"/>
        <end position="190"/>
    </location>
</feature>
<dbReference type="InterPro" id="IPR002711">
    <property type="entry name" value="HNH"/>
</dbReference>
<dbReference type="GO" id="GO:0003676">
    <property type="term" value="F:nucleic acid binding"/>
    <property type="evidence" value="ECO:0007669"/>
    <property type="project" value="InterPro"/>
</dbReference>
<dbReference type="EMBL" id="CP159253">
    <property type="protein sequence ID" value="XCG51152.1"/>
    <property type="molecule type" value="Genomic_DNA"/>
</dbReference>
<dbReference type="Pfam" id="PF01844">
    <property type="entry name" value="HNH"/>
    <property type="match status" value="1"/>
</dbReference>
<organism evidence="2">
    <name type="scientific">Mesorhizobium sp. WSM2240</name>
    <dbReference type="NCBI Taxonomy" id="3228851"/>
    <lineage>
        <taxon>Bacteria</taxon>
        <taxon>Pseudomonadati</taxon>
        <taxon>Pseudomonadota</taxon>
        <taxon>Alphaproteobacteria</taxon>
        <taxon>Hyphomicrobiales</taxon>
        <taxon>Phyllobacteriaceae</taxon>
        <taxon>Mesorhizobium</taxon>
    </lineage>
</organism>
<keyword evidence="2" id="KW-0540">Nuclease</keyword>
<keyword evidence="2" id="KW-0378">Hydrolase</keyword>
<evidence type="ECO:0000259" key="1">
    <source>
        <dbReference type="SMART" id="SM00507"/>
    </source>
</evidence>
<dbReference type="GO" id="GO:0008270">
    <property type="term" value="F:zinc ion binding"/>
    <property type="evidence" value="ECO:0007669"/>
    <property type="project" value="InterPro"/>
</dbReference>